<dbReference type="Proteomes" id="UP000013827">
    <property type="component" value="Unassembled WGS sequence"/>
</dbReference>
<evidence type="ECO:0000313" key="2">
    <source>
        <dbReference type="EnsemblProtists" id="EOD15014"/>
    </source>
</evidence>
<dbReference type="KEGG" id="ehx:EMIHUDRAFT_445696"/>
<name>A0A0D3IUS9_EMIH1</name>
<dbReference type="HOGENOM" id="CLU_1819456_0_0_1"/>
<dbReference type="EnsemblProtists" id="EOD38175">
    <property type="protein sequence ID" value="EOD38175"/>
    <property type="gene ID" value="EMIHUDRAFT_433614"/>
</dbReference>
<evidence type="ECO:0000313" key="3">
    <source>
        <dbReference type="Proteomes" id="UP000013827"/>
    </source>
</evidence>
<dbReference type="EnsemblProtists" id="EOD15014">
    <property type="protein sequence ID" value="EOD15014"/>
    <property type="gene ID" value="EMIHUDRAFT_445696"/>
</dbReference>
<keyword evidence="3" id="KW-1185">Reference proteome</keyword>
<accession>A0A0D3IUS9</accession>
<feature type="region of interest" description="Disordered" evidence="1">
    <location>
        <begin position="1"/>
        <end position="24"/>
    </location>
</feature>
<dbReference type="GeneID" id="17283445"/>
<evidence type="ECO:0000256" key="1">
    <source>
        <dbReference type="SAM" id="MobiDB-lite"/>
    </source>
</evidence>
<dbReference type="PaxDb" id="2903-EOD15014"/>
<dbReference type="GeneID" id="17261165"/>
<proteinExistence type="predicted"/>
<protein>
    <submittedName>
        <fullName evidence="2">Uncharacterized protein</fullName>
    </submittedName>
</protein>
<sequence>MKGTHRTWYRSDYRPPPRPARPALPLAAIPPAALAAIPGRNSRAQTRGPWGVGFKGRRRRRKCWRPTSAAYSRRAYSLRHAATPSLASPFNLIPYGSNLPSDGGEPADCDNLGWLDPWGTMLGEDLAAPPRAADEAEPEAAF</sequence>
<reference evidence="3" key="1">
    <citation type="journal article" date="2013" name="Nature">
        <title>Pan genome of the phytoplankton Emiliania underpins its global distribution.</title>
        <authorList>
            <person name="Read B.A."/>
            <person name="Kegel J."/>
            <person name="Klute M.J."/>
            <person name="Kuo A."/>
            <person name="Lefebvre S.C."/>
            <person name="Maumus F."/>
            <person name="Mayer C."/>
            <person name="Miller J."/>
            <person name="Monier A."/>
            <person name="Salamov A."/>
            <person name="Young J."/>
            <person name="Aguilar M."/>
            <person name="Claverie J.M."/>
            <person name="Frickenhaus S."/>
            <person name="Gonzalez K."/>
            <person name="Herman E.K."/>
            <person name="Lin Y.C."/>
            <person name="Napier J."/>
            <person name="Ogata H."/>
            <person name="Sarno A.F."/>
            <person name="Shmutz J."/>
            <person name="Schroeder D."/>
            <person name="de Vargas C."/>
            <person name="Verret F."/>
            <person name="von Dassow P."/>
            <person name="Valentin K."/>
            <person name="Van de Peer Y."/>
            <person name="Wheeler G."/>
            <person name="Dacks J.B."/>
            <person name="Delwiche C.F."/>
            <person name="Dyhrman S.T."/>
            <person name="Glockner G."/>
            <person name="John U."/>
            <person name="Richards T."/>
            <person name="Worden A.Z."/>
            <person name="Zhang X."/>
            <person name="Grigoriev I.V."/>
            <person name="Allen A.E."/>
            <person name="Bidle K."/>
            <person name="Borodovsky M."/>
            <person name="Bowler C."/>
            <person name="Brownlee C."/>
            <person name="Cock J.M."/>
            <person name="Elias M."/>
            <person name="Gladyshev V.N."/>
            <person name="Groth M."/>
            <person name="Guda C."/>
            <person name="Hadaegh A."/>
            <person name="Iglesias-Rodriguez M.D."/>
            <person name="Jenkins J."/>
            <person name="Jones B.M."/>
            <person name="Lawson T."/>
            <person name="Leese F."/>
            <person name="Lindquist E."/>
            <person name="Lobanov A."/>
            <person name="Lomsadze A."/>
            <person name="Malik S.B."/>
            <person name="Marsh M.E."/>
            <person name="Mackinder L."/>
            <person name="Mock T."/>
            <person name="Mueller-Roeber B."/>
            <person name="Pagarete A."/>
            <person name="Parker M."/>
            <person name="Probert I."/>
            <person name="Quesneville H."/>
            <person name="Raines C."/>
            <person name="Rensing S.A."/>
            <person name="Riano-Pachon D.M."/>
            <person name="Richier S."/>
            <person name="Rokitta S."/>
            <person name="Shiraiwa Y."/>
            <person name="Soanes D.M."/>
            <person name="van der Giezen M."/>
            <person name="Wahlund T.M."/>
            <person name="Williams B."/>
            <person name="Wilson W."/>
            <person name="Wolfe G."/>
            <person name="Wurch L.L."/>
        </authorList>
    </citation>
    <scope>NUCLEOTIDE SEQUENCE</scope>
</reference>
<dbReference type="RefSeq" id="XP_005790604.1">
    <property type="nucleotide sequence ID" value="XM_005790547.1"/>
</dbReference>
<reference evidence="2" key="2">
    <citation type="submission" date="2024-10" db="UniProtKB">
        <authorList>
            <consortium name="EnsemblProtists"/>
        </authorList>
    </citation>
    <scope>IDENTIFICATION</scope>
</reference>
<dbReference type="RefSeq" id="XP_005767443.1">
    <property type="nucleotide sequence ID" value="XM_005767386.1"/>
</dbReference>
<dbReference type="KEGG" id="ehx:EMIHUDRAFT_433614"/>
<organism evidence="2 3">
    <name type="scientific">Emiliania huxleyi (strain CCMP1516)</name>
    <dbReference type="NCBI Taxonomy" id="280463"/>
    <lineage>
        <taxon>Eukaryota</taxon>
        <taxon>Haptista</taxon>
        <taxon>Haptophyta</taxon>
        <taxon>Prymnesiophyceae</taxon>
        <taxon>Isochrysidales</taxon>
        <taxon>Noelaerhabdaceae</taxon>
        <taxon>Emiliania</taxon>
    </lineage>
</organism>
<dbReference type="AlphaFoldDB" id="A0A0D3IUS9"/>